<evidence type="ECO:0000256" key="12">
    <source>
        <dbReference type="RuleBase" id="RU003357"/>
    </source>
</evidence>
<dbReference type="PROSITE" id="PS52016">
    <property type="entry name" value="TONB_DEPENDENT_REC_3"/>
    <property type="match status" value="1"/>
</dbReference>
<keyword evidence="8 12" id="KW-0798">TonB box</keyword>
<evidence type="ECO:0000259" key="14">
    <source>
        <dbReference type="Pfam" id="PF00593"/>
    </source>
</evidence>
<dbReference type="CDD" id="cd01347">
    <property type="entry name" value="ligand_gated_channel"/>
    <property type="match status" value="1"/>
</dbReference>
<dbReference type="InterPro" id="IPR036942">
    <property type="entry name" value="Beta-barrel_TonB_sf"/>
</dbReference>
<keyword evidence="3 11" id="KW-1134">Transmembrane beta strand</keyword>
<gene>
    <name evidence="16" type="ORF">Q4Q40_19250</name>
</gene>
<evidence type="ECO:0000256" key="5">
    <source>
        <dbReference type="ARBA" id="ARBA00022692"/>
    </source>
</evidence>
<evidence type="ECO:0000256" key="11">
    <source>
        <dbReference type="PROSITE-ProRule" id="PRU01360"/>
    </source>
</evidence>
<dbReference type="PANTHER" id="PTHR32552">
    <property type="entry name" value="FERRICHROME IRON RECEPTOR-RELATED"/>
    <property type="match status" value="1"/>
</dbReference>
<keyword evidence="9 11" id="KW-0472">Membrane</keyword>
<evidence type="ECO:0000256" key="6">
    <source>
        <dbReference type="ARBA" id="ARBA00023004"/>
    </source>
</evidence>
<organism evidence="16 17">
    <name type="scientific">Flavivirga jejuensis</name>
    <dbReference type="NCBI Taxonomy" id="870487"/>
    <lineage>
        <taxon>Bacteria</taxon>
        <taxon>Pseudomonadati</taxon>
        <taxon>Bacteroidota</taxon>
        <taxon>Flavobacteriia</taxon>
        <taxon>Flavobacteriales</taxon>
        <taxon>Flavobacteriaceae</taxon>
        <taxon>Flavivirga</taxon>
    </lineage>
</organism>
<dbReference type="Pfam" id="PF00593">
    <property type="entry name" value="TonB_dep_Rec_b-barrel"/>
    <property type="match status" value="1"/>
</dbReference>
<evidence type="ECO:0000256" key="10">
    <source>
        <dbReference type="ARBA" id="ARBA00023237"/>
    </source>
</evidence>
<keyword evidence="5 11" id="KW-0812">Transmembrane</keyword>
<evidence type="ECO:0000256" key="1">
    <source>
        <dbReference type="ARBA" id="ARBA00004571"/>
    </source>
</evidence>
<comment type="similarity">
    <text evidence="11 12">Belongs to the TonB-dependent receptor family.</text>
</comment>
<dbReference type="SUPFAM" id="SSF56935">
    <property type="entry name" value="Porins"/>
    <property type="match status" value="1"/>
</dbReference>
<sequence>MLKLKICLLLLIFPIAFAFAQSNQATIKGSVYGKNQKTLVFANIFIEELQKGAISDKDGEFEITNIPYGDFTVTASMVGHITISKQITVSDNKVIHIDFVCPENNTQLREVVVTAEKYENSLQKVSVAMTALGAEMIEQQKVVQIGDLLMSSPNFMAMSAGSPTLNTIASRGILTFSTDPALGVYIDGVPMFAGYGSSLQLMDIERVEILRGPQSTLYGRNALGGIVQVITKKPTNHTRGFVEVSLGNYNHQRYGTGISGALIKDKLYAGFNGLYDSHKGYFINEFTGKDFDFPKSYNGNLYLKYLASDKLRFTLNAKAERNDIQGTFPYAMNFETALANPRTVNQNGTNIEVRDLFNTSFTANYRASKYKLSSITGYTYRQQLYEDYDQDFTPFDLIIYESKAQDQKTITQEFKIVTDQGEKWQFTGGLFGYYDRFKSPNTSRFNADYAMFDPNAPYASILVSTASLFGLAVYGNIVYNLSDKWKLSAGLRYDIEDRDMITYSEFEKEPNPVQVSEETKINGSNNAFSPKLNLSFSPNDDLMFYAGYARGFRQGGFNLYTTDSNHFTYDPEYTDNFELGVKSEWLNHKLRANLALFHINWNNQQQSINYPNLYIDNVGEMSSKGIELELTALPFKGLEVSYNFGYTDAEYQTLILPDTNGIEQNYEGNKQVFTPNFNSSLSLTYNQKLGNNLELYVLPQWKLLGKQYFNYYNDLEQDPFSLFNLNIGVTYKNYEISLWGKNLADTKYLSFAYATATADQAPVLYGDSPRTIGITLKAKFNGLHND</sequence>
<keyword evidence="13" id="KW-0732">Signal</keyword>
<dbReference type="InterPro" id="IPR012910">
    <property type="entry name" value="Plug_dom"/>
</dbReference>
<accession>A0ABT8WT58</accession>
<dbReference type="Pfam" id="PF07715">
    <property type="entry name" value="Plug"/>
    <property type="match status" value="1"/>
</dbReference>
<comment type="caution">
    <text evidence="16">The sequence shown here is derived from an EMBL/GenBank/DDBJ whole genome shotgun (WGS) entry which is preliminary data.</text>
</comment>
<keyword evidence="7" id="KW-0406">Ion transport</keyword>
<comment type="subcellular location">
    <subcellularLocation>
        <location evidence="1 11">Cell outer membrane</location>
        <topology evidence="1 11">Multi-pass membrane protein</topology>
    </subcellularLocation>
</comment>
<evidence type="ECO:0000256" key="13">
    <source>
        <dbReference type="SAM" id="SignalP"/>
    </source>
</evidence>
<evidence type="ECO:0000256" key="8">
    <source>
        <dbReference type="ARBA" id="ARBA00023077"/>
    </source>
</evidence>
<keyword evidence="17" id="KW-1185">Reference proteome</keyword>
<protein>
    <submittedName>
        <fullName evidence="16">TonB-dependent receptor</fullName>
    </submittedName>
</protein>
<keyword evidence="2 11" id="KW-0813">Transport</keyword>
<dbReference type="SUPFAM" id="SSF49452">
    <property type="entry name" value="Starch-binding domain-like"/>
    <property type="match status" value="1"/>
</dbReference>
<dbReference type="EMBL" id="JAUOEL010000007">
    <property type="protein sequence ID" value="MDO5976341.1"/>
    <property type="molecule type" value="Genomic_DNA"/>
</dbReference>
<dbReference type="Gene3D" id="2.60.40.1120">
    <property type="entry name" value="Carboxypeptidase-like, regulatory domain"/>
    <property type="match status" value="1"/>
</dbReference>
<keyword evidence="16" id="KW-0675">Receptor</keyword>
<evidence type="ECO:0000256" key="2">
    <source>
        <dbReference type="ARBA" id="ARBA00022448"/>
    </source>
</evidence>
<dbReference type="InterPro" id="IPR000531">
    <property type="entry name" value="Beta-barrel_TonB"/>
</dbReference>
<feature type="domain" description="TonB-dependent receptor plug" evidence="15">
    <location>
        <begin position="122"/>
        <end position="226"/>
    </location>
</feature>
<feature type="chain" id="PRO_5046786687" evidence="13">
    <location>
        <begin position="21"/>
        <end position="786"/>
    </location>
</feature>
<evidence type="ECO:0000256" key="7">
    <source>
        <dbReference type="ARBA" id="ARBA00023065"/>
    </source>
</evidence>
<evidence type="ECO:0000256" key="3">
    <source>
        <dbReference type="ARBA" id="ARBA00022452"/>
    </source>
</evidence>
<dbReference type="Gene3D" id="2.40.170.20">
    <property type="entry name" value="TonB-dependent receptor, beta-barrel domain"/>
    <property type="match status" value="1"/>
</dbReference>
<dbReference type="InterPro" id="IPR039426">
    <property type="entry name" value="TonB-dep_rcpt-like"/>
</dbReference>
<keyword evidence="6" id="KW-0408">Iron</keyword>
<evidence type="ECO:0000259" key="15">
    <source>
        <dbReference type="Pfam" id="PF07715"/>
    </source>
</evidence>
<evidence type="ECO:0000256" key="4">
    <source>
        <dbReference type="ARBA" id="ARBA00022496"/>
    </source>
</evidence>
<dbReference type="InterPro" id="IPR013784">
    <property type="entry name" value="Carb-bd-like_fold"/>
</dbReference>
<keyword evidence="10 11" id="KW-0998">Cell outer membrane</keyword>
<name>A0ABT8WT58_9FLAO</name>
<feature type="signal peptide" evidence="13">
    <location>
        <begin position="1"/>
        <end position="20"/>
    </location>
</feature>
<keyword evidence="4" id="KW-0410">Iron transport</keyword>
<dbReference type="Pfam" id="PF13715">
    <property type="entry name" value="CarbopepD_reg_2"/>
    <property type="match status" value="1"/>
</dbReference>
<dbReference type="Proteomes" id="UP001176806">
    <property type="component" value="Unassembled WGS sequence"/>
</dbReference>
<evidence type="ECO:0000313" key="17">
    <source>
        <dbReference type="Proteomes" id="UP001176806"/>
    </source>
</evidence>
<evidence type="ECO:0000256" key="9">
    <source>
        <dbReference type="ARBA" id="ARBA00023136"/>
    </source>
</evidence>
<evidence type="ECO:0000313" key="16">
    <source>
        <dbReference type="EMBL" id="MDO5976341.1"/>
    </source>
</evidence>
<dbReference type="PANTHER" id="PTHR32552:SF81">
    <property type="entry name" value="TONB-DEPENDENT OUTER MEMBRANE RECEPTOR"/>
    <property type="match status" value="1"/>
</dbReference>
<dbReference type="RefSeq" id="WP_303303625.1">
    <property type="nucleotide sequence ID" value="NZ_BAABDA010000028.1"/>
</dbReference>
<proteinExistence type="inferred from homology"/>
<reference evidence="16" key="1">
    <citation type="submission" date="2023-07" db="EMBL/GenBank/DDBJ databases">
        <title>Two novel species in the genus Flavivirga.</title>
        <authorList>
            <person name="Kwon K."/>
        </authorList>
    </citation>
    <scope>NUCLEOTIDE SEQUENCE</scope>
    <source>
        <strain evidence="16">KACC 14158</strain>
    </source>
</reference>
<feature type="domain" description="TonB-dependent receptor-like beta-barrel" evidence="14">
    <location>
        <begin position="318"/>
        <end position="743"/>
    </location>
</feature>